<protein>
    <submittedName>
        <fullName evidence="2">Membrane protein</fullName>
    </submittedName>
</protein>
<dbReference type="PATRIC" id="fig|1265738.3.peg.7743"/>
<keyword evidence="1" id="KW-1133">Transmembrane helix</keyword>
<reference evidence="2 3" key="1">
    <citation type="journal article" date="2013" name="Mar. Genomics">
        <title>Expression of sulfatases in Rhodopirellula baltica and the diversity of sulfatases in the genus Rhodopirellula.</title>
        <authorList>
            <person name="Wegner C.E."/>
            <person name="Richter-Heitmann T."/>
            <person name="Klindworth A."/>
            <person name="Klockow C."/>
            <person name="Richter M."/>
            <person name="Achstetter T."/>
            <person name="Glockner F.O."/>
            <person name="Harder J."/>
        </authorList>
    </citation>
    <scope>NUCLEOTIDE SEQUENCE [LARGE SCALE GENOMIC DNA]</scope>
    <source>
        <strain evidence="2 3">SM1</strain>
    </source>
</reference>
<dbReference type="AlphaFoldDB" id="M5R768"/>
<dbReference type="Proteomes" id="UP000011991">
    <property type="component" value="Unassembled WGS sequence"/>
</dbReference>
<dbReference type="EMBL" id="ANOG01001116">
    <property type="protein sequence ID" value="EMI15318.1"/>
    <property type="molecule type" value="Genomic_DNA"/>
</dbReference>
<organism evidence="2 3">
    <name type="scientific">Rhodopirellula maiorica SM1</name>
    <dbReference type="NCBI Taxonomy" id="1265738"/>
    <lineage>
        <taxon>Bacteria</taxon>
        <taxon>Pseudomonadati</taxon>
        <taxon>Planctomycetota</taxon>
        <taxon>Planctomycetia</taxon>
        <taxon>Pirellulales</taxon>
        <taxon>Pirellulaceae</taxon>
        <taxon>Novipirellula</taxon>
    </lineage>
</organism>
<keyword evidence="1" id="KW-0812">Transmembrane</keyword>
<evidence type="ECO:0000313" key="3">
    <source>
        <dbReference type="Proteomes" id="UP000011991"/>
    </source>
</evidence>
<dbReference type="RefSeq" id="WP_008709642.1">
    <property type="nucleotide sequence ID" value="NZ_ANOG01001116.1"/>
</dbReference>
<evidence type="ECO:0000313" key="2">
    <source>
        <dbReference type="EMBL" id="EMI15318.1"/>
    </source>
</evidence>
<feature type="transmembrane region" description="Helical" evidence="1">
    <location>
        <begin position="103"/>
        <end position="120"/>
    </location>
</feature>
<name>M5R768_9BACT</name>
<evidence type="ECO:0000256" key="1">
    <source>
        <dbReference type="SAM" id="Phobius"/>
    </source>
</evidence>
<dbReference type="OrthoDB" id="9776737at2"/>
<keyword evidence="3" id="KW-1185">Reference proteome</keyword>
<sequence length="122" mass="13987">MGSSDGWLTIRNRNDKLSPDQFTEWTRQSTSVEDMEAIYAQMEESIKNEPGATFSRPTPKFEFGLADVGVFRTPYWVPIACLGFLAIAWGWRQDWRFSLKTMLIWIAVSAVSLGLAVQFFRI</sequence>
<accession>M5R768</accession>
<comment type="caution">
    <text evidence="2">The sequence shown here is derived from an EMBL/GenBank/DDBJ whole genome shotgun (WGS) entry which is preliminary data.</text>
</comment>
<feature type="transmembrane region" description="Helical" evidence="1">
    <location>
        <begin position="75"/>
        <end position="91"/>
    </location>
</feature>
<proteinExistence type="predicted"/>
<gene>
    <name evidence="2" type="ORF">RMSM_07756</name>
</gene>
<keyword evidence="1" id="KW-0472">Membrane</keyword>